<dbReference type="InterPro" id="IPR007245">
    <property type="entry name" value="PIG-T"/>
</dbReference>
<gene>
    <name evidence="4" type="ORF">POSPLADRAFT_1061797</name>
</gene>
<evidence type="ECO:0000256" key="2">
    <source>
        <dbReference type="SAM" id="Phobius"/>
    </source>
</evidence>
<dbReference type="Proteomes" id="UP000194127">
    <property type="component" value="Unassembled WGS sequence"/>
</dbReference>
<dbReference type="PANTHER" id="PTHR12959:SF11">
    <property type="entry name" value="GPI TRANSAMIDASE COMPONENT PIG-T"/>
    <property type="match status" value="1"/>
</dbReference>
<dbReference type="RefSeq" id="XP_024333889.1">
    <property type="nucleotide sequence ID" value="XM_024481431.1"/>
</dbReference>
<keyword evidence="3" id="KW-0732">Signal</keyword>
<dbReference type="STRING" id="670580.A0A1X6ML47"/>
<protein>
    <recommendedName>
        <fullName evidence="6">GPI transamidase component PIG-T</fullName>
    </recommendedName>
</protein>
<accession>A0A1X6ML47</accession>
<keyword evidence="5" id="KW-1185">Reference proteome</keyword>
<evidence type="ECO:0000256" key="1">
    <source>
        <dbReference type="SAM" id="MobiDB-lite"/>
    </source>
</evidence>
<proteinExistence type="predicted"/>
<evidence type="ECO:0008006" key="6">
    <source>
        <dbReference type="Google" id="ProtNLM"/>
    </source>
</evidence>
<reference evidence="4 5" key="1">
    <citation type="submission" date="2017-04" db="EMBL/GenBank/DDBJ databases">
        <title>Genome Sequence of the Model Brown-Rot Fungus Postia placenta SB12.</title>
        <authorList>
            <consortium name="DOE Joint Genome Institute"/>
            <person name="Gaskell J."/>
            <person name="Kersten P."/>
            <person name="Larrondo L.F."/>
            <person name="Canessa P."/>
            <person name="Martinez D."/>
            <person name="Hibbett D."/>
            <person name="Schmoll M."/>
            <person name="Kubicek C.P."/>
            <person name="Martinez A.T."/>
            <person name="Yadav J."/>
            <person name="Master E."/>
            <person name="Magnuson J.K."/>
            <person name="James T."/>
            <person name="Yaver D."/>
            <person name="Berka R."/>
            <person name="Labutti K."/>
            <person name="Lipzen A."/>
            <person name="Aerts A."/>
            <person name="Barry K."/>
            <person name="Henrissat B."/>
            <person name="Blanchette R."/>
            <person name="Grigoriev I."/>
            <person name="Cullen D."/>
        </authorList>
    </citation>
    <scope>NUCLEOTIDE SEQUENCE [LARGE SCALE GENOMIC DNA]</scope>
    <source>
        <strain evidence="4 5">MAD-698-R-SB12</strain>
    </source>
</reference>
<dbReference type="GeneID" id="36326381"/>
<dbReference type="GO" id="GO:0042765">
    <property type="term" value="C:GPI-anchor transamidase complex"/>
    <property type="evidence" value="ECO:0007669"/>
    <property type="project" value="InterPro"/>
</dbReference>
<dbReference type="AlphaFoldDB" id="A0A1X6ML47"/>
<feature type="transmembrane region" description="Helical" evidence="2">
    <location>
        <begin position="529"/>
        <end position="550"/>
    </location>
</feature>
<dbReference type="EMBL" id="KZ110609">
    <property type="protein sequence ID" value="OSX57095.1"/>
    <property type="molecule type" value="Genomic_DNA"/>
</dbReference>
<keyword evidence="2" id="KW-1133">Transmembrane helix</keyword>
<dbReference type="OrthoDB" id="331263at2759"/>
<feature type="signal peptide" evidence="3">
    <location>
        <begin position="1"/>
        <end position="20"/>
    </location>
</feature>
<organism evidence="4 5">
    <name type="scientific">Postia placenta MAD-698-R-SB12</name>
    <dbReference type="NCBI Taxonomy" id="670580"/>
    <lineage>
        <taxon>Eukaryota</taxon>
        <taxon>Fungi</taxon>
        <taxon>Dikarya</taxon>
        <taxon>Basidiomycota</taxon>
        <taxon>Agaricomycotina</taxon>
        <taxon>Agaricomycetes</taxon>
        <taxon>Polyporales</taxon>
        <taxon>Adustoporiaceae</taxon>
        <taxon>Rhodonia</taxon>
    </lineage>
</organism>
<sequence length="565" mass="62923">MRLVKIIYLLGLCFYQLASAATEEQFDEELTLRPLRDGKLAARFSLTTLLKGSTPRSPESLGLDDASQHYTLFPLALGQILREYAVTEMHLTLNAGKWNYEGWGYPEEAGVGTGGELWAWMGDSGTVTVDERWKGLRNALAGLFCASLGALDEQRTTSPALTFRPEGHLPNGTASHQLRHATLPSEHVCTENLTPFLKLLPCKSLSGIASLLNPHRLFDADWHGLGVHVRYRSGMGVEVRLAFQAVFDPVRYSTERRRDWSFHSVFGRVVRMACPVARSSLVRVRLPESSYALAPVPTNVVGDYAVYDVTNTSQPLDVELRWPEEHAFQYPLGSDLMPLTPLSIRRSLKGSSQYTAQLAIELKNNLPVEIQTSYLETMPWLLQFELHTLKLHSNAVPRDDLVEIVTYTPSVPHARPSLLQAVLTLPPKATLQLTMDVMKPFLRYTEHPPDAQRGWDLPPAVFLPFSFGEGNYSVAHTHDDRDTGAHRAGDREPQGLAPHAQAPVEARAQRMYTPVLLVDLATPDFSMPYNVIIMSCTLVALIFGSVLNLLTRKLVIVRVGDAKTQ</sequence>
<evidence type="ECO:0000256" key="3">
    <source>
        <dbReference type="SAM" id="SignalP"/>
    </source>
</evidence>
<evidence type="ECO:0000313" key="4">
    <source>
        <dbReference type="EMBL" id="OSX57095.1"/>
    </source>
</evidence>
<keyword evidence="2" id="KW-0812">Transmembrane</keyword>
<evidence type="ECO:0000313" key="5">
    <source>
        <dbReference type="Proteomes" id="UP000194127"/>
    </source>
</evidence>
<dbReference type="PANTHER" id="PTHR12959">
    <property type="entry name" value="GPI TRANSAMIDASE COMPONENT PIG-T-RELATED"/>
    <property type="match status" value="1"/>
</dbReference>
<keyword evidence="2" id="KW-0472">Membrane</keyword>
<dbReference type="Pfam" id="PF04113">
    <property type="entry name" value="Gpi16"/>
    <property type="match status" value="1"/>
</dbReference>
<name>A0A1X6ML47_9APHY</name>
<dbReference type="GO" id="GO:0016255">
    <property type="term" value="P:attachment of GPI anchor to protein"/>
    <property type="evidence" value="ECO:0007669"/>
    <property type="project" value="InterPro"/>
</dbReference>
<feature type="compositionally biased region" description="Basic and acidic residues" evidence="1">
    <location>
        <begin position="478"/>
        <end position="493"/>
    </location>
</feature>
<feature type="region of interest" description="Disordered" evidence="1">
    <location>
        <begin position="478"/>
        <end position="499"/>
    </location>
</feature>
<feature type="chain" id="PRO_5010885512" description="GPI transamidase component PIG-T" evidence="3">
    <location>
        <begin position="21"/>
        <end position="565"/>
    </location>
</feature>